<name>S0G182_9BACT</name>
<keyword evidence="1" id="KW-0645">Protease</keyword>
<reference evidence="5 6" key="1">
    <citation type="journal article" date="2013" name="Genome Announc.">
        <title>Draft Genome Sequence of Desulfotignum phosphitoxidans DSM 13687 Strain FiPS-3.</title>
        <authorList>
            <person name="Poehlein A."/>
            <person name="Daniel R."/>
            <person name="Simeonova D.D."/>
        </authorList>
    </citation>
    <scope>NUCLEOTIDE SEQUENCE [LARGE SCALE GENOMIC DNA]</scope>
    <source>
        <strain evidence="5 6">DSM 13687</strain>
    </source>
</reference>
<keyword evidence="6" id="KW-1185">Reference proteome</keyword>
<dbReference type="AlphaFoldDB" id="S0G182"/>
<dbReference type="PROSITE" id="PS01276">
    <property type="entry name" value="PEPTIDASE_U32"/>
    <property type="match status" value="1"/>
</dbReference>
<dbReference type="PANTHER" id="PTHR30217:SF6">
    <property type="entry name" value="TRNA HYDROXYLATION PROTEIN P"/>
    <property type="match status" value="1"/>
</dbReference>
<evidence type="ECO:0000256" key="1">
    <source>
        <dbReference type="ARBA" id="ARBA00022670"/>
    </source>
</evidence>
<dbReference type="GO" id="GO:0006508">
    <property type="term" value="P:proteolysis"/>
    <property type="evidence" value="ECO:0007669"/>
    <property type="project" value="UniProtKB-KW"/>
</dbReference>
<dbReference type="PATRIC" id="fig|1286635.3.peg.268"/>
<sequence>MAIPPMPETQTPAVDPPLVPEKPELLAPAGNFEKLEIAIHYGADAVYLAGKDFSLRNYSGNFTEEQLMQAVSLAHANNVKVYVACNVYSRNEEAEEISRFLATIGRAKADAVIVSDPGIIRLARQIIPGVPIHLSTQANTTNCNSALFWQSVGVKRVNLARELSLQEVTHICRHTTMETEIFVHGAMCISYSGRCLLSTFLTHRDSNRGLCSHPCRWRYALVEELRPDEFYPITEDPRGTYVFNSKDLCMIQHLPELIQTGVTSLKIEGRMKGIHYLATVVKTYRDAIDTFVADPENYTTNPQWLKDLSLVYHREFGTGFYLGEPGAVAPNYADIHQGQIHRFIGKILTCQDHNHHLVEIRNKIRRTDSVAVLSPGVPIRNSDISGLYDPDGNAIDQAQPNTKAILKLAHRFSIHDIICKV</sequence>
<dbReference type="Pfam" id="PF01136">
    <property type="entry name" value="Peptidase_U32"/>
    <property type="match status" value="1"/>
</dbReference>
<evidence type="ECO:0000256" key="2">
    <source>
        <dbReference type="ARBA" id="ARBA00022801"/>
    </source>
</evidence>
<dbReference type="InterPro" id="IPR001539">
    <property type="entry name" value="Peptidase_U32"/>
</dbReference>
<dbReference type="EMBL" id="APJX01000001">
    <property type="protein sequence ID" value="EMS81113.1"/>
    <property type="molecule type" value="Genomic_DNA"/>
</dbReference>
<dbReference type="InterPro" id="IPR032525">
    <property type="entry name" value="Peptidase_U32_C"/>
</dbReference>
<dbReference type="InterPro" id="IPR051454">
    <property type="entry name" value="RNA/ubiquinone_mod_enzymes"/>
</dbReference>
<evidence type="ECO:0000313" key="5">
    <source>
        <dbReference type="EMBL" id="EMS81113.1"/>
    </source>
</evidence>
<gene>
    <name evidence="5" type="ORF">Dpo_1c02500</name>
</gene>
<dbReference type="PANTHER" id="PTHR30217">
    <property type="entry name" value="PEPTIDASE U32 FAMILY"/>
    <property type="match status" value="1"/>
</dbReference>
<evidence type="ECO:0000313" key="6">
    <source>
        <dbReference type="Proteomes" id="UP000014216"/>
    </source>
</evidence>
<dbReference type="EC" id="3.4.-.-" evidence="5"/>
<dbReference type="OrthoDB" id="9807498at2"/>
<accession>S0G182</accession>
<protein>
    <submittedName>
        <fullName evidence="5">Peptidase U32 family</fullName>
        <ecNumber evidence="5">3.4.-.-</ecNumber>
    </submittedName>
</protein>
<organism evidence="5 6">
    <name type="scientific">Desulfotignum phosphitoxidans DSM 13687</name>
    <dbReference type="NCBI Taxonomy" id="1286635"/>
    <lineage>
        <taxon>Bacteria</taxon>
        <taxon>Pseudomonadati</taxon>
        <taxon>Thermodesulfobacteriota</taxon>
        <taxon>Desulfobacteria</taxon>
        <taxon>Desulfobacterales</taxon>
        <taxon>Desulfobacteraceae</taxon>
        <taxon>Desulfotignum</taxon>
    </lineage>
</organism>
<comment type="caution">
    <text evidence="5">The sequence shown here is derived from an EMBL/GenBank/DDBJ whole genome shotgun (WGS) entry which is preliminary data.</text>
</comment>
<feature type="domain" description="Peptidase family U32 C-terminal" evidence="4">
    <location>
        <begin position="341"/>
        <end position="415"/>
    </location>
</feature>
<dbReference type="Pfam" id="PF16325">
    <property type="entry name" value="Peptidase_U32_C"/>
    <property type="match status" value="1"/>
</dbReference>
<keyword evidence="2 5" id="KW-0378">Hydrolase</keyword>
<dbReference type="GO" id="GO:0008233">
    <property type="term" value="F:peptidase activity"/>
    <property type="evidence" value="ECO:0007669"/>
    <property type="project" value="UniProtKB-KW"/>
</dbReference>
<comment type="similarity">
    <text evidence="3">Belongs to the peptidase U32 family.</text>
</comment>
<dbReference type="Proteomes" id="UP000014216">
    <property type="component" value="Unassembled WGS sequence"/>
</dbReference>
<evidence type="ECO:0000259" key="4">
    <source>
        <dbReference type="Pfam" id="PF16325"/>
    </source>
</evidence>
<dbReference type="Gene3D" id="2.40.30.10">
    <property type="entry name" value="Translation factors"/>
    <property type="match status" value="1"/>
</dbReference>
<evidence type="ECO:0000256" key="3">
    <source>
        <dbReference type="ARBA" id="ARBA00038374"/>
    </source>
</evidence>
<proteinExistence type="inferred from homology"/>